<dbReference type="EMBL" id="CASHSV030000409">
    <property type="protein sequence ID" value="CAJ2662625.1"/>
    <property type="molecule type" value="Genomic_DNA"/>
</dbReference>
<protein>
    <submittedName>
        <fullName evidence="1">Uncharacterized protein</fullName>
    </submittedName>
</protein>
<reference evidence="1" key="1">
    <citation type="submission" date="2023-10" db="EMBL/GenBank/DDBJ databases">
        <authorList>
            <person name="Rodriguez Cubillos JULIANA M."/>
            <person name="De Vega J."/>
        </authorList>
    </citation>
    <scope>NUCLEOTIDE SEQUENCE</scope>
</reference>
<name>A0ACB0KZP5_TRIPR</name>
<gene>
    <name evidence="1" type="ORF">MILVUS5_LOCUS28185</name>
</gene>
<proteinExistence type="predicted"/>
<organism evidence="1 2">
    <name type="scientific">Trifolium pratense</name>
    <name type="common">Red clover</name>
    <dbReference type="NCBI Taxonomy" id="57577"/>
    <lineage>
        <taxon>Eukaryota</taxon>
        <taxon>Viridiplantae</taxon>
        <taxon>Streptophyta</taxon>
        <taxon>Embryophyta</taxon>
        <taxon>Tracheophyta</taxon>
        <taxon>Spermatophyta</taxon>
        <taxon>Magnoliopsida</taxon>
        <taxon>eudicotyledons</taxon>
        <taxon>Gunneridae</taxon>
        <taxon>Pentapetalae</taxon>
        <taxon>rosids</taxon>
        <taxon>fabids</taxon>
        <taxon>Fabales</taxon>
        <taxon>Fabaceae</taxon>
        <taxon>Papilionoideae</taxon>
        <taxon>50 kb inversion clade</taxon>
        <taxon>NPAAA clade</taxon>
        <taxon>Hologalegina</taxon>
        <taxon>IRL clade</taxon>
        <taxon>Trifolieae</taxon>
        <taxon>Trifolium</taxon>
    </lineage>
</organism>
<evidence type="ECO:0000313" key="1">
    <source>
        <dbReference type="EMBL" id="CAJ2662625.1"/>
    </source>
</evidence>
<keyword evidence="2" id="KW-1185">Reference proteome</keyword>
<dbReference type="Proteomes" id="UP001177021">
    <property type="component" value="Unassembled WGS sequence"/>
</dbReference>
<accession>A0ACB0KZP5</accession>
<comment type="caution">
    <text evidence="1">The sequence shown here is derived from an EMBL/GenBank/DDBJ whole genome shotgun (WGS) entry which is preliminary data.</text>
</comment>
<sequence>MLKGWNHSYEFIQMHFYHTNAFFLWDLAFDYLSLSVLLGDNFYNYNFGDLLAHPVVGNPLMELNMFSIQEQSSYGSMDWFQILLSSVKDEKSTSWLFAESVQMKGKPITHKTNCYVLFLKSECEPSARPP</sequence>
<evidence type="ECO:0000313" key="2">
    <source>
        <dbReference type="Proteomes" id="UP001177021"/>
    </source>
</evidence>